<accession>A0ABT7YCL3</accession>
<dbReference type="EMBL" id="JAUEPH010000003">
    <property type="protein sequence ID" value="MDN3204265.1"/>
    <property type="molecule type" value="Genomic_DNA"/>
</dbReference>
<keyword evidence="1" id="KW-1133">Transmembrane helix</keyword>
<evidence type="ECO:0000256" key="1">
    <source>
        <dbReference type="SAM" id="Phobius"/>
    </source>
</evidence>
<feature type="transmembrane region" description="Helical" evidence="1">
    <location>
        <begin position="151"/>
        <end position="171"/>
    </location>
</feature>
<evidence type="ECO:0000313" key="3">
    <source>
        <dbReference type="Proteomes" id="UP001171916"/>
    </source>
</evidence>
<gene>
    <name evidence="2" type="ORF">QVH07_08895</name>
</gene>
<feature type="transmembrane region" description="Helical" evidence="1">
    <location>
        <begin position="116"/>
        <end position="139"/>
    </location>
</feature>
<name>A0ABT7YCL3_9BACT</name>
<dbReference type="RefSeq" id="WP_289999816.1">
    <property type="nucleotide sequence ID" value="NZ_JAUEPH010000003.1"/>
</dbReference>
<keyword evidence="1" id="KW-0472">Membrane</keyword>
<reference evidence="2" key="1">
    <citation type="submission" date="2023-06" db="EMBL/GenBank/DDBJ databases">
        <title>Robiginitalea aurantiacus sp. nov. and Algoriphagus sediminis sp. nov., isolated from coastal sediment.</title>
        <authorList>
            <person name="Zhou Z.Y."/>
            <person name="An J."/>
            <person name="Jia Y.W."/>
            <person name="Du Z.J."/>
        </authorList>
    </citation>
    <scope>NUCLEOTIDE SEQUENCE</scope>
    <source>
        <strain evidence="2">C2-7</strain>
    </source>
</reference>
<feature type="transmembrane region" description="Helical" evidence="1">
    <location>
        <begin position="228"/>
        <end position="247"/>
    </location>
</feature>
<comment type="caution">
    <text evidence="2">The sequence shown here is derived from an EMBL/GenBank/DDBJ whole genome shotgun (WGS) entry which is preliminary data.</text>
</comment>
<feature type="transmembrane region" description="Helical" evidence="1">
    <location>
        <begin position="15"/>
        <end position="36"/>
    </location>
</feature>
<protein>
    <submittedName>
        <fullName evidence="2">Uncharacterized protein</fullName>
    </submittedName>
</protein>
<feature type="transmembrane region" description="Helical" evidence="1">
    <location>
        <begin position="51"/>
        <end position="69"/>
    </location>
</feature>
<proteinExistence type="predicted"/>
<dbReference type="Proteomes" id="UP001171916">
    <property type="component" value="Unassembled WGS sequence"/>
</dbReference>
<keyword evidence="3" id="KW-1185">Reference proteome</keyword>
<sequence length="256" mass="28857">MMKSWYFELVRRNRLLAYSGLICFIICLGMVILSFLDGRQLYGVNIWNKPIKFYLSIAVLFWTTGWLMNDISNRKAVRLISIGTVICLAGELVIITFQAFQGKASHFNVSSPTDGILFGIMGILIFVNSLFYVYLLILFAREKGLAKGYKVGVMLGLIIFLIGGYEGYIMAARLSHTVGAADGQEGIFFLSWAKAYGDLRIFHFFALHGLQVLSLAGWYIFRHNPKGIWAFGVLYIILSSGTFWYALQGKSFLGFL</sequence>
<keyword evidence="1" id="KW-0812">Transmembrane</keyword>
<feature type="transmembrane region" description="Helical" evidence="1">
    <location>
        <begin position="201"/>
        <end position="221"/>
    </location>
</feature>
<organism evidence="2 3">
    <name type="scientific">Algoriphagus sediminis</name>
    <dbReference type="NCBI Taxonomy" id="3057113"/>
    <lineage>
        <taxon>Bacteria</taxon>
        <taxon>Pseudomonadati</taxon>
        <taxon>Bacteroidota</taxon>
        <taxon>Cytophagia</taxon>
        <taxon>Cytophagales</taxon>
        <taxon>Cyclobacteriaceae</taxon>
        <taxon>Algoriphagus</taxon>
    </lineage>
</organism>
<evidence type="ECO:0000313" key="2">
    <source>
        <dbReference type="EMBL" id="MDN3204265.1"/>
    </source>
</evidence>
<feature type="transmembrane region" description="Helical" evidence="1">
    <location>
        <begin position="76"/>
        <end position="96"/>
    </location>
</feature>